<dbReference type="InterPro" id="IPR029526">
    <property type="entry name" value="PGBD"/>
</dbReference>
<protein>
    <recommendedName>
        <fullName evidence="1">PiggyBac transposable element-derived protein domain-containing protein</fullName>
    </recommendedName>
</protein>
<sequence length="263" mass="31165">MSHLHQKGFLPLGTIQLNRARDLNLQKKALLKEERGYCVEKSTIIDDVKLSVTTWVDNKAVSLCSSYVGKEPMGMVKRFDRKKRTKIDVPCPKSIMVYNKYMGGVDLLDSMLGFYRIKIRSKKWYHRLFFHFIDLVCVNSWLLWRRSMKDKNIYLPLLDFKLMLADVLMHQEAKVFTPTTRNRGRPLNQDNIENIIKNKRRRRLDMPPVEVAEDGINHWPEWKLDRQRCKMQGCGQKSQVMCTKCKVYLCLNKDRNCYTQFHN</sequence>
<reference evidence="2" key="1">
    <citation type="submission" date="2023-03" db="EMBL/GenBank/DDBJ databases">
        <title>Chromosome-level genomes of two armyworms, Mythimna separata and Mythimna loreyi, provide insights into the biosynthesis and reception of sex pheromones.</title>
        <authorList>
            <person name="Zhao H."/>
        </authorList>
    </citation>
    <scope>NUCLEOTIDE SEQUENCE</scope>
    <source>
        <strain evidence="2">BeijingLab</strain>
        <tissue evidence="2">Pupa</tissue>
    </source>
</reference>
<comment type="caution">
    <text evidence="2">The sequence shown here is derived from an EMBL/GenBank/DDBJ whole genome shotgun (WGS) entry which is preliminary data.</text>
</comment>
<dbReference type="Proteomes" id="UP001231518">
    <property type="component" value="Chromosome 23"/>
</dbReference>
<proteinExistence type="predicted"/>
<dbReference type="PANTHER" id="PTHR47272:SF2">
    <property type="entry name" value="PIGGYBAC TRANSPOSABLE ELEMENT-DERIVED PROTEIN 3-LIKE"/>
    <property type="match status" value="1"/>
</dbReference>
<evidence type="ECO:0000259" key="1">
    <source>
        <dbReference type="Pfam" id="PF13843"/>
    </source>
</evidence>
<dbReference type="AlphaFoldDB" id="A0AAD7YC94"/>
<accession>A0AAD7YC94</accession>
<feature type="domain" description="PiggyBac transposable element-derived protein" evidence="1">
    <location>
        <begin position="1"/>
        <end position="141"/>
    </location>
</feature>
<dbReference type="EMBL" id="JARGEI010000023">
    <property type="protein sequence ID" value="KAJ8710249.1"/>
    <property type="molecule type" value="Genomic_DNA"/>
</dbReference>
<evidence type="ECO:0000313" key="3">
    <source>
        <dbReference type="Proteomes" id="UP001231518"/>
    </source>
</evidence>
<gene>
    <name evidence="2" type="ORF">PYW07_009615</name>
</gene>
<keyword evidence="3" id="KW-1185">Reference proteome</keyword>
<dbReference type="Pfam" id="PF13843">
    <property type="entry name" value="DDE_Tnp_1_7"/>
    <property type="match status" value="1"/>
</dbReference>
<name>A0AAD7YC94_MYTSE</name>
<dbReference type="PANTHER" id="PTHR47272">
    <property type="entry name" value="DDE_TNP_1_7 DOMAIN-CONTAINING PROTEIN"/>
    <property type="match status" value="1"/>
</dbReference>
<evidence type="ECO:0000313" key="2">
    <source>
        <dbReference type="EMBL" id="KAJ8710249.1"/>
    </source>
</evidence>
<organism evidence="2 3">
    <name type="scientific">Mythimna separata</name>
    <name type="common">Oriental armyworm</name>
    <name type="synonym">Pseudaletia separata</name>
    <dbReference type="NCBI Taxonomy" id="271217"/>
    <lineage>
        <taxon>Eukaryota</taxon>
        <taxon>Metazoa</taxon>
        <taxon>Ecdysozoa</taxon>
        <taxon>Arthropoda</taxon>
        <taxon>Hexapoda</taxon>
        <taxon>Insecta</taxon>
        <taxon>Pterygota</taxon>
        <taxon>Neoptera</taxon>
        <taxon>Endopterygota</taxon>
        <taxon>Lepidoptera</taxon>
        <taxon>Glossata</taxon>
        <taxon>Ditrysia</taxon>
        <taxon>Noctuoidea</taxon>
        <taxon>Noctuidae</taxon>
        <taxon>Noctuinae</taxon>
        <taxon>Hadenini</taxon>
        <taxon>Mythimna</taxon>
    </lineage>
</organism>